<evidence type="ECO:0000259" key="7">
    <source>
        <dbReference type="Pfam" id="PF00520"/>
    </source>
</evidence>
<comment type="caution">
    <text evidence="8">The sequence shown here is derived from an EMBL/GenBank/DDBJ whole genome shotgun (WGS) entry which is preliminary data.</text>
</comment>
<dbReference type="InterPro" id="IPR028747">
    <property type="entry name" value="CatSper2"/>
</dbReference>
<dbReference type="Gene3D" id="1.20.120.350">
    <property type="entry name" value="Voltage-gated potassium channels. Chain C"/>
    <property type="match status" value="1"/>
</dbReference>
<keyword evidence="3 6" id="KW-1133">Transmembrane helix</keyword>
<dbReference type="Proteomes" id="UP000193642">
    <property type="component" value="Unassembled WGS sequence"/>
</dbReference>
<dbReference type="SUPFAM" id="SSF81324">
    <property type="entry name" value="Voltage-gated potassium channels"/>
    <property type="match status" value="1"/>
</dbReference>
<evidence type="ECO:0000256" key="2">
    <source>
        <dbReference type="ARBA" id="ARBA00022692"/>
    </source>
</evidence>
<dbReference type="GO" id="GO:0036128">
    <property type="term" value="C:CatSper complex"/>
    <property type="evidence" value="ECO:0007669"/>
    <property type="project" value="InterPro"/>
</dbReference>
<reference evidence="8 9" key="1">
    <citation type="submission" date="2016-07" db="EMBL/GenBank/DDBJ databases">
        <title>Pervasive Adenine N6-methylation of Active Genes in Fungi.</title>
        <authorList>
            <consortium name="DOE Joint Genome Institute"/>
            <person name="Mondo S.J."/>
            <person name="Dannebaum R.O."/>
            <person name="Kuo R.C."/>
            <person name="Labutti K."/>
            <person name="Haridas S."/>
            <person name="Kuo A."/>
            <person name="Salamov A."/>
            <person name="Ahrendt S.R."/>
            <person name="Lipzen A."/>
            <person name="Sullivan W."/>
            <person name="Andreopoulos W.B."/>
            <person name="Clum A."/>
            <person name="Lindquist E."/>
            <person name="Daum C."/>
            <person name="Ramamoorthy G.K."/>
            <person name="Gryganskyi A."/>
            <person name="Culley D."/>
            <person name="Magnuson J.K."/>
            <person name="James T.Y."/>
            <person name="O'Malley M.A."/>
            <person name="Stajich J.E."/>
            <person name="Spatafora J.W."/>
            <person name="Visel A."/>
            <person name="Grigoriev I.V."/>
        </authorList>
    </citation>
    <scope>NUCLEOTIDE SEQUENCE [LARGE SCALE GENOMIC DNA]</scope>
    <source>
        <strain evidence="8 9">JEL800</strain>
    </source>
</reference>
<feature type="region of interest" description="Disordered" evidence="5">
    <location>
        <begin position="389"/>
        <end position="412"/>
    </location>
</feature>
<comment type="subcellular location">
    <subcellularLocation>
        <location evidence="1">Membrane</location>
        <topology evidence="1">Multi-pass membrane protein</topology>
    </subcellularLocation>
</comment>
<keyword evidence="4 6" id="KW-0472">Membrane</keyword>
<dbReference type="PANTHER" id="PTHR46923">
    <property type="entry name" value="CATION CHANNEL SPERM-ASSOCIATED PROTEIN 2"/>
    <property type="match status" value="1"/>
</dbReference>
<protein>
    <recommendedName>
        <fullName evidence="7">Ion transport domain-containing protein</fullName>
    </recommendedName>
</protein>
<evidence type="ECO:0000313" key="9">
    <source>
        <dbReference type="Proteomes" id="UP000193642"/>
    </source>
</evidence>
<dbReference type="Gene3D" id="1.10.287.70">
    <property type="match status" value="1"/>
</dbReference>
<feature type="transmembrane region" description="Helical" evidence="6">
    <location>
        <begin position="107"/>
        <end position="125"/>
    </location>
</feature>
<keyword evidence="2 6" id="KW-0812">Transmembrane</keyword>
<evidence type="ECO:0000256" key="6">
    <source>
        <dbReference type="SAM" id="Phobius"/>
    </source>
</evidence>
<dbReference type="OrthoDB" id="416585at2759"/>
<name>A0A1Y2CUE4_9FUNG</name>
<dbReference type="InterPro" id="IPR027359">
    <property type="entry name" value="Volt_channel_dom_sf"/>
</dbReference>
<dbReference type="AlphaFoldDB" id="A0A1Y2CUE4"/>
<evidence type="ECO:0000256" key="5">
    <source>
        <dbReference type="SAM" id="MobiDB-lite"/>
    </source>
</evidence>
<dbReference type="InterPro" id="IPR005821">
    <property type="entry name" value="Ion_trans_dom"/>
</dbReference>
<dbReference type="EMBL" id="MCGO01000008">
    <property type="protein sequence ID" value="ORY49945.1"/>
    <property type="molecule type" value="Genomic_DNA"/>
</dbReference>
<gene>
    <name evidence="8" type="ORF">BCR33DRAFT_713541</name>
</gene>
<dbReference type="STRING" id="329046.A0A1Y2CUE4"/>
<dbReference type="PANTHER" id="PTHR46923:SF1">
    <property type="entry name" value="CATION CHANNEL SPERM-ASSOCIATED PROTEIN 2"/>
    <property type="match status" value="1"/>
</dbReference>
<dbReference type="GO" id="GO:0005227">
    <property type="term" value="F:calcium-activated cation channel activity"/>
    <property type="evidence" value="ECO:0007669"/>
    <property type="project" value="InterPro"/>
</dbReference>
<dbReference type="GO" id="GO:0030317">
    <property type="term" value="P:flagellated sperm motility"/>
    <property type="evidence" value="ECO:0007669"/>
    <property type="project" value="InterPro"/>
</dbReference>
<proteinExistence type="predicted"/>
<evidence type="ECO:0000256" key="3">
    <source>
        <dbReference type="ARBA" id="ARBA00022989"/>
    </source>
</evidence>
<evidence type="ECO:0000256" key="1">
    <source>
        <dbReference type="ARBA" id="ARBA00004141"/>
    </source>
</evidence>
<dbReference type="Pfam" id="PF00520">
    <property type="entry name" value="Ion_trans"/>
    <property type="match status" value="1"/>
</dbReference>
<feature type="transmembrane region" description="Helical" evidence="6">
    <location>
        <begin position="137"/>
        <end position="160"/>
    </location>
</feature>
<feature type="transmembrane region" description="Helical" evidence="6">
    <location>
        <begin position="243"/>
        <end position="262"/>
    </location>
</feature>
<feature type="transmembrane region" description="Helical" evidence="6">
    <location>
        <begin position="219"/>
        <end position="237"/>
    </location>
</feature>
<evidence type="ECO:0000256" key="4">
    <source>
        <dbReference type="ARBA" id="ARBA00023136"/>
    </source>
</evidence>
<sequence length="491" mass="56751">MENTFHDLSKKSSIFRSRLIDEFHLLDDVANTATVQAPKHTSRDITDLKMRNKILLDNPNQLIKFQAFKKTQQTDDDDKTDRRLTRTRNINSLPIGAWANWLVKYNYFQYFIMFFILADSVFIGVKTELQPYESQYWALFQFITILDYFSCIVFITEIVLKLLDNFEEFWNDGWNVADLLVTLFSLIPEITDMAGVTGTALMANGINPQSFRVIRALKVVFRVGNFQIMIITILEAFHSMASIMLVVLIVSYVYSIVGVYLYRDYTVSTDHGLLYQLYFMDIGQSMFTLFQLLTLDQWDTVNRDLIKETDSVWSNLYVISWVCLGAFIFRNIFVGVMVNHFDKISNTLREEIEASKKVKTFEKMKKRLKRELEMQGKFEGSIANLKAEASEKEAPMKKRKSQGSMSKKDGEAAVKSTVQKLLVTSSGLSKGWDETVGETLAALEDANVETMWPRDSLFEYLQVMELLHENMAEYEELQKLCTGCLLELHDT</sequence>
<keyword evidence="9" id="KW-1185">Reference proteome</keyword>
<evidence type="ECO:0000313" key="8">
    <source>
        <dbReference type="EMBL" id="ORY49945.1"/>
    </source>
</evidence>
<feature type="domain" description="Ion transport" evidence="7">
    <location>
        <begin position="105"/>
        <end position="346"/>
    </location>
</feature>
<feature type="transmembrane region" description="Helical" evidence="6">
    <location>
        <begin position="313"/>
        <end position="333"/>
    </location>
</feature>
<dbReference type="GO" id="GO:0009566">
    <property type="term" value="P:fertilization"/>
    <property type="evidence" value="ECO:0007669"/>
    <property type="project" value="TreeGrafter"/>
</dbReference>
<organism evidence="8 9">
    <name type="scientific">Rhizoclosmatium globosum</name>
    <dbReference type="NCBI Taxonomy" id="329046"/>
    <lineage>
        <taxon>Eukaryota</taxon>
        <taxon>Fungi</taxon>
        <taxon>Fungi incertae sedis</taxon>
        <taxon>Chytridiomycota</taxon>
        <taxon>Chytridiomycota incertae sedis</taxon>
        <taxon>Chytridiomycetes</taxon>
        <taxon>Chytridiales</taxon>
        <taxon>Chytriomycetaceae</taxon>
        <taxon>Rhizoclosmatium</taxon>
    </lineage>
</organism>
<accession>A0A1Y2CUE4</accession>